<sequence length="213" mass="23917">MKSLSILGVLVATFSIPSLNSVVYAQDEANFRAPVEKTINGVLYLDGIPVLPDNYKQLKDEELSEEPEFIESDVVTHSLKALRGVNSWSKVSEANSYSGHDYDRYNNHTSKSVKISLKTISNMTASISGSIEYGFSAVAQAQMQATIGNTYTKEFMQEATVPENYVTELKSAKKTLEQNYKYTDTGFFLDKRYSASSLDHRGNEYWIFSNKIK</sequence>
<accession>A0A229P3Y3</accession>
<dbReference type="EMBL" id="NMUQ01000001">
    <property type="protein sequence ID" value="OXM16838.1"/>
    <property type="molecule type" value="Genomic_DNA"/>
</dbReference>
<name>A0A229P3Y3_9BACL</name>
<keyword evidence="2" id="KW-1185">Reference proteome</keyword>
<comment type="caution">
    <text evidence="1">The sequence shown here is derived from an EMBL/GenBank/DDBJ whole genome shotgun (WGS) entry which is preliminary data.</text>
</comment>
<dbReference type="RefSeq" id="WP_089523919.1">
    <property type="nucleotide sequence ID" value="NZ_NMUQ01000001.1"/>
</dbReference>
<dbReference type="OrthoDB" id="2615650at2"/>
<dbReference type="AlphaFoldDB" id="A0A229P3Y3"/>
<evidence type="ECO:0000313" key="2">
    <source>
        <dbReference type="Proteomes" id="UP000215145"/>
    </source>
</evidence>
<evidence type="ECO:0000313" key="1">
    <source>
        <dbReference type="EMBL" id="OXM16838.1"/>
    </source>
</evidence>
<reference evidence="1 2" key="1">
    <citation type="submission" date="2017-07" db="EMBL/GenBank/DDBJ databases">
        <title>Paenibacillus herberti R33 genome sequencing and assembly.</title>
        <authorList>
            <person name="Su W."/>
        </authorList>
    </citation>
    <scope>NUCLEOTIDE SEQUENCE [LARGE SCALE GENOMIC DNA]</scope>
    <source>
        <strain evidence="1 2">R33</strain>
    </source>
</reference>
<gene>
    <name evidence="1" type="ORF">CGZ75_09355</name>
</gene>
<proteinExistence type="predicted"/>
<dbReference type="Proteomes" id="UP000215145">
    <property type="component" value="Unassembled WGS sequence"/>
</dbReference>
<protein>
    <submittedName>
        <fullName evidence="1">Uncharacterized protein</fullName>
    </submittedName>
</protein>
<organism evidence="1 2">
    <name type="scientific">Paenibacillus herberti</name>
    <dbReference type="NCBI Taxonomy" id="1619309"/>
    <lineage>
        <taxon>Bacteria</taxon>
        <taxon>Bacillati</taxon>
        <taxon>Bacillota</taxon>
        <taxon>Bacilli</taxon>
        <taxon>Bacillales</taxon>
        <taxon>Paenibacillaceae</taxon>
        <taxon>Paenibacillus</taxon>
    </lineage>
</organism>